<name>A0A8S5R3X0_9CAUD</name>
<accession>A0A8S5R3X0</accession>
<dbReference type="InterPro" id="IPR053916">
    <property type="entry name" value="DUF6978"/>
</dbReference>
<organism evidence="1">
    <name type="scientific">Myoviridae sp. ctxlX31</name>
    <dbReference type="NCBI Taxonomy" id="2827293"/>
    <lineage>
        <taxon>Viruses</taxon>
        <taxon>Duplodnaviria</taxon>
        <taxon>Heunggongvirae</taxon>
        <taxon>Uroviricota</taxon>
        <taxon>Caudoviricetes</taxon>
    </lineage>
</organism>
<protein>
    <submittedName>
        <fullName evidence="1">Uncharacterized protein</fullName>
    </submittedName>
</protein>
<proteinExistence type="predicted"/>
<reference evidence="1" key="1">
    <citation type="journal article" date="2021" name="Proc. Natl. Acad. Sci. U.S.A.">
        <title>A Catalog of Tens of Thousands of Viruses from Human Metagenomes Reveals Hidden Associations with Chronic Diseases.</title>
        <authorList>
            <person name="Tisza M.J."/>
            <person name="Buck C.B."/>
        </authorList>
    </citation>
    <scope>NUCLEOTIDE SEQUENCE</scope>
    <source>
        <strain evidence="1">CtxlX31</strain>
    </source>
</reference>
<evidence type="ECO:0000313" key="1">
    <source>
        <dbReference type="EMBL" id="DAE26174.1"/>
    </source>
</evidence>
<dbReference type="Pfam" id="PF22398">
    <property type="entry name" value="DUF6978"/>
    <property type="match status" value="1"/>
</dbReference>
<dbReference type="EMBL" id="BK015810">
    <property type="protein sequence ID" value="DAE26174.1"/>
    <property type="molecule type" value="Genomic_DNA"/>
</dbReference>
<sequence>MTNDEFKELLNLKKYFETNNIELPTAGEKGKTLRILSNTTRDIFLLDTDRKSSITLTKKKVQERHANSNTMMIRLELDCVPHMYADGSKSSRNHIHIFDETCGNITYDLSGEYGKFFSNVNDFSTVFTDFCNLCNIDLTNINIQGVM</sequence>